<gene>
    <name evidence="1" type="ORF">ACFSR9_13090</name>
</gene>
<reference evidence="2" key="1">
    <citation type="journal article" date="2019" name="Int. J. Syst. Evol. Microbiol.">
        <title>The Global Catalogue of Microorganisms (GCM) 10K type strain sequencing project: providing services to taxonomists for standard genome sequencing and annotation.</title>
        <authorList>
            <consortium name="The Broad Institute Genomics Platform"/>
            <consortium name="The Broad Institute Genome Sequencing Center for Infectious Disease"/>
            <person name="Wu L."/>
            <person name="Ma J."/>
        </authorList>
    </citation>
    <scope>NUCLEOTIDE SEQUENCE [LARGE SCALE GENOMIC DNA]</scope>
    <source>
        <strain evidence="2">KCTC 33842</strain>
    </source>
</reference>
<protein>
    <submittedName>
        <fullName evidence="1">AAA family ATPase</fullName>
    </submittedName>
</protein>
<dbReference type="RefSeq" id="WP_386846487.1">
    <property type="nucleotide sequence ID" value="NZ_JBHUMK010000060.1"/>
</dbReference>
<name>A0ABW5P7D5_9DEIO</name>
<dbReference type="Proteomes" id="UP001597475">
    <property type="component" value="Unassembled WGS sequence"/>
</dbReference>
<dbReference type="CDD" id="cd00090">
    <property type="entry name" value="HTH_ARSR"/>
    <property type="match status" value="1"/>
</dbReference>
<dbReference type="InterPro" id="IPR036388">
    <property type="entry name" value="WH-like_DNA-bd_sf"/>
</dbReference>
<dbReference type="SUPFAM" id="SSF52540">
    <property type="entry name" value="P-loop containing nucleoside triphosphate hydrolases"/>
    <property type="match status" value="1"/>
</dbReference>
<sequence length="340" mass="37403">MTYSSLSIEVRPPSPKRFSAQELFAMEIPEQNYLIPGIIPYGLTTLIGKSKIGKSWFSLQLALAVATGGTFLGQQVPQGDVLYLALEDVPGRLQTRLQELGAVPGDWANHLEFWLKPSDTLDDTLAEMERWLQAAPNAQAIFIDVMGRILPTNPGRDEYQFYTQVLGKIQSLSQEYGVAIVLVHHAKKGISQSGDPFDQILGSTAIMSNSDASLLLERGRNEQQARLHVTGRDVEEREIALQRNGVHWELSAAAAEPPLSSARQGIIDAIRAGKRSPSEIVKATSRERGAVQQLLKVLVSEGLVIKTDRGLYNLPSKSPVEAHDITDFATRTQDDILNLI</sequence>
<dbReference type="Gene3D" id="1.10.10.10">
    <property type="entry name" value="Winged helix-like DNA-binding domain superfamily/Winged helix DNA-binding domain"/>
    <property type="match status" value="1"/>
</dbReference>
<comment type="caution">
    <text evidence="1">The sequence shown here is derived from an EMBL/GenBank/DDBJ whole genome shotgun (WGS) entry which is preliminary data.</text>
</comment>
<organism evidence="1 2">
    <name type="scientific">Deinococcus taklimakanensis</name>
    <dbReference type="NCBI Taxonomy" id="536443"/>
    <lineage>
        <taxon>Bacteria</taxon>
        <taxon>Thermotogati</taxon>
        <taxon>Deinococcota</taxon>
        <taxon>Deinococci</taxon>
        <taxon>Deinococcales</taxon>
        <taxon>Deinococcaceae</taxon>
        <taxon>Deinococcus</taxon>
    </lineage>
</organism>
<evidence type="ECO:0000313" key="2">
    <source>
        <dbReference type="Proteomes" id="UP001597475"/>
    </source>
</evidence>
<dbReference type="SUPFAM" id="SSF46785">
    <property type="entry name" value="Winged helix' DNA-binding domain"/>
    <property type="match status" value="1"/>
</dbReference>
<dbReference type="InterPro" id="IPR011991">
    <property type="entry name" value="ArsR-like_HTH"/>
</dbReference>
<accession>A0ABW5P7D5</accession>
<dbReference type="Pfam" id="PF13481">
    <property type="entry name" value="AAA_25"/>
    <property type="match status" value="1"/>
</dbReference>
<dbReference type="InterPro" id="IPR027417">
    <property type="entry name" value="P-loop_NTPase"/>
</dbReference>
<keyword evidence="2" id="KW-1185">Reference proteome</keyword>
<evidence type="ECO:0000313" key="1">
    <source>
        <dbReference type="EMBL" id="MFD2610363.1"/>
    </source>
</evidence>
<dbReference type="EMBL" id="JBHUMK010000060">
    <property type="protein sequence ID" value="MFD2610363.1"/>
    <property type="molecule type" value="Genomic_DNA"/>
</dbReference>
<dbReference type="InterPro" id="IPR036390">
    <property type="entry name" value="WH_DNA-bd_sf"/>
</dbReference>
<dbReference type="Gene3D" id="3.40.50.300">
    <property type="entry name" value="P-loop containing nucleotide triphosphate hydrolases"/>
    <property type="match status" value="1"/>
</dbReference>
<proteinExistence type="predicted"/>